<accession>A0ABQ9EIQ6</accession>
<evidence type="ECO:0000313" key="1">
    <source>
        <dbReference type="EMBL" id="KAJ8304306.1"/>
    </source>
</evidence>
<name>A0ABQ9EIQ6_TEGGR</name>
<proteinExistence type="predicted"/>
<gene>
    <name evidence="1" type="ORF">KUTeg_017889</name>
</gene>
<dbReference type="Proteomes" id="UP001217089">
    <property type="component" value="Unassembled WGS sequence"/>
</dbReference>
<organism evidence="1 2">
    <name type="scientific">Tegillarca granosa</name>
    <name type="common">Malaysian cockle</name>
    <name type="synonym">Anadara granosa</name>
    <dbReference type="NCBI Taxonomy" id="220873"/>
    <lineage>
        <taxon>Eukaryota</taxon>
        <taxon>Metazoa</taxon>
        <taxon>Spiralia</taxon>
        <taxon>Lophotrochozoa</taxon>
        <taxon>Mollusca</taxon>
        <taxon>Bivalvia</taxon>
        <taxon>Autobranchia</taxon>
        <taxon>Pteriomorphia</taxon>
        <taxon>Arcoida</taxon>
        <taxon>Arcoidea</taxon>
        <taxon>Arcidae</taxon>
        <taxon>Tegillarca</taxon>
    </lineage>
</organism>
<evidence type="ECO:0000313" key="2">
    <source>
        <dbReference type="Proteomes" id="UP001217089"/>
    </source>
</evidence>
<dbReference type="EMBL" id="JARBDR010000903">
    <property type="protein sequence ID" value="KAJ8304306.1"/>
    <property type="molecule type" value="Genomic_DNA"/>
</dbReference>
<reference evidence="1 2" key="1">
    <citation type="submission" date="2022-12" db="EMBL/GenBank/DDBJ databases">
        <title>Chromosome-level genome of Tegillarca granosa.</title>
        <authorList>
            <person name="Kim J."/>
        </authorList>
    </citation>
    <scope>NUCLEOTIDE SEQUENCE [LARGE SCALE GENOMIC DNA]</scope>
    <source>
        <strain evidence="1">Teg-2019</strain>
        <tissue evidence="1">Adductor muscle</tissue>
    </source>
</reference>
<comment type="caution">
    <text evidence="1">The sequence shown here is derived from an EMBL/GenBank/DDBJ whole genome shotgun (WGS) entry which is preliminary data.</text>
</comment>
<keyword evidence="2" id="KW-1185">Reference proteome</keyword>
<sequence length="111" mass="12448">MADLLGNPQVVNGLRWVFDKCDFGCKQIGLSCNAYRPRIFTKAECDSRPILCGRGNGGVSIDFVNLFETGFRIISQLKLVLLKQVTFMSSLSDVLASVFTQYWTMFCNALH</sequence>
<protein>
    <submittedName>
        <fullName evidence="1">Uncharacterized protein</fullName>
    </submittedName>
</protein>